<evidence type="ECO:0000256" key="1">
    <source>
        <dbReference type="SAM" id="MobiDB-lite"/>
    </source>
</evidence>
<dbReference type="InterPro" id="IPR006059">
    <property type="entry name" value="SBP"/>
</dbReference>
<evidence type="ECO:0000313" key="4">
    <source>
        <dbReference type="Proteomes" id="UP000886785"/>
    </source>
</evidence>
<dbReference type="InterPro" id="IPR050490">
    <property type="entry name" value="Bact_solute-bd_prot1"/>
</dbReference>
<proteinExistence type="predicted"/>
<comment type="caution">
    <text evidence="3">The sequence shown here is derived from an EMBL/GenBank/DDBJ whole genome shotgun (WGS) entry which is preliminary data.</text>
</comment>
<reference evidence="3" key="1">
    <citation type="submission" date="2020-10" db="EMBL/GenBank/DDBJ databases">
        <authorList>
            <person name="Gilroy R."/>
        </authorList>
    </citation>
    <scope>NUCLEOTIDE SEQUENCE</scope>
    <source>
        <strain evidence="3">ChiSjej1B19-7085</strain>
    </source>
</reference>
<sequence>MLKKTLASVTALLMVLSATACSSGDAASSSSDAGGSSSETTSSSSASSDDGGSAAAGEEMNLRMIWWGSQTRHEYTQAAIEVFEEKNPGVTISPEMVSWDGYWQKLATQSASQDLPDIIQMDYAYINQYAQNDLVIDMYPYVESGVLNLDDCPETNWSAGDIGGKLAGICNGVNTICTMINPDMLETVGAEAPSLEWTWDDYEALCQTLIDHQSELGIDYVDDGTQMSSTETLIMAFRENGMEFYNQDGSESFGWEKEEGKQIIVDVLNKQKEYVDKKFTAPLAVRDEVTQNGVESQPMIRNVSAMAVGIWSNQILAVSNAAGHSFEITTYPGETAERYQYIKPSQFFSVASNSEYPEMAVKFIDGVTNDIDMNMELKAERGVPISSVVQDALVETYEEGSVDQQIFEYVGQVSPIAKDIFVPQPKANGAIGTLVGNMFKDVINNGMSAEDAFESFYSQAQIEFQMTSA</sequence>
<feature type="region of interest" description="Disordered" evidence="1">
    <location>
        <begin position="26"/>
        <end position="55"/>
    </location>
</feature>
<feature type="chain" id="PRO_5038560022" evidence="2">
    <location>
        <begin position="21"/>
        <end position="469"/>
    </location>
</feature>
<name>A0A9D1DPK7_9FIRM</name>
<dbReference type="Proteomes" id="UP000886785">
    <property type="component" value="Unassembled WGS sequence"/>
</dbReference>
<dbReference type="PANTHER" id="PTHR43649">
    <property type="entry name" value="ARABINOSE-BINDING PROTEIN-RELATED"/>
    <property type="match status" value="1"/>
</dbReference>
<dbReference type="SUPFAM" id="SSF53850">
    <property type="entry name" value="Periplasmic binding protein-like II"/>
    <property type="match status" value="1"/>
</dbReference>
<dbReference type="PROSITE" id="PS51257">
    <property type="entry name" value="PROKAR_LIPOPROTEIN"/>
    <property type="match status" value="1"/>
</dbReference>
<protein>
    <submittedName>
        <fullName evidence="3">Extracellular solute-binding protein</fullName>
    </submittedName>
</protein>
<organism evidence="3 4">
    <name type="scientific">Candidatus Gallacutalibacter pullicola</name>
    <dbReference type="NCBI Taxonomy" id="2840830"/>
    <lineage>
        <taxon>Bacteria</taxon>
        <taxon>Bacillati</taxon>
        <taxon>Bacillota</taxon>
        <taxon>Clostridia</taxon>
        <taxon>Eubacteriales</taxon>
        <taxon>Candidatus Gallacutalibacter</taxon>
    </lineage>
</organism>
<dbReference type="EMBL" id="DVHF01000038">
    <property type="protein sequence ID" value="HIR56712.1"/>
    <property type="molecule type" value="Genomic_DNA"/>
</dbReference>
<gene>
    <name evidence="3" type="ORF">IAA54_03505</name>
</gene>
<keyword evidence="2" id="KW-0732">Signal</keyword>
<dbReference type="PANTHER" id="PTHR43649:SF11">
    <property type="entry name" value="ABC TRANSPORTER SUBSTRATE-BINDING PROTEIN YESO-RELATED"/>
    <property type="match status" value="1"/>
</dbReference>
<feature type="signal peptide" evidence="2">
    <location>
        <begin position="1"/>
        <end position="20"/>
    </location>
</feature>
<dbReference type="Gene3D" id="3.40.190.10">
    <property type="entry name" value="Periplasmic binding protein-like II"/>
    <property type="match status" value="2"/>
</dbReference>
<dbReference type="Pfam" id="PF13416">
    <property type="entry name" value="SBP_bac_8"/>
    <property type="match status" value="1"/>
</dbReference>
<evidence type="ECO:0000313" key="3">
    <source>
        <dbReference type="EMBL" id="HIR56712.1"/>
    </source>
</evidence>
<dbReference type="AlphaFoldDB" id="A0A9D1DPK7"/>
<reference evidence="3" key="2">
    <citation type="journal article" date="2021" name="PeerJ">
        <title>Extensive microbial diversity within the chicken gut microbiome revealed by metagenomics and culture.</title>
        <authorList>
            <person name="Gilroy R."/>
            <person name="Ravi A."/>
            <person name="Getino M."/>
            <person name="Pursley I."/>
            <person name="Horton D.L."/>
            <person name="Alikhan N.F."/>
            <person name="Baker D."/>
            <person name="Gharbi K."/>
            <person name="Hall N."/>
            <person name="Watson M."/>
            <person name="Adriaenssens E.M."/>
            <person name="Foster-Nyarko E."/>
            <person name="Jarju S."/>
            <person name="Secka A."/>
            <person name="Antonio M."/>
            <person name="Oren A."/>
            <person name="Chaudhuri R.R."/>
            <person name="La Ragione R."/>
            <person name="Hildebrand F."/>
            <person name="Pallen M.J."/>
        </authorList>
    </citation>
    <scope>NUCLEOTIDE SEQUENCE</scope>
    <source>
        <strain evidence="3">ChiSjej1B19-7085</strain>
    </source>
</reference>
<evidence type="ECO:0000256" key="2">
    <source>
        <dbReference type="SAM" id="SignalP"/>
    </source>
</evidence>
<accession>A0A9D1DPK7</accession>